<evidence type="ECO:0000256" key="2">
    <source>
        <dbReference type="ARBA" id="ARBA00022692"/>
    </source>
</evidence>
<keyword evidence="6" id="KW-0472">Membrane</keyword>
<sequence length="143" mass="15855">IETQNQIQLGNPPISTILQTPPFSRIHPLESQPTNPQIYHRLVHQFATNPNQQNSQPTNPDQQITNPKDNDIIDQFKKGEDPHLLVAALIATVTLATGFTMPSGYIDEKGPDQGLAILTNNSSYKAFLINNTIADTKETQKKV</sequence>
<evidence type="ECO:0000313" key="10">
    <source>
        <dbReference type="Proteomes" id="UP000237347"/>
    </source>
</evidence>
<feature type="compositionally biased region" description="Low complexity" evidence="7">
    <location>
        <begin position="49"/>
        <end position="63"/>
    </location>
</feature>
<comment type="subcellular location">
    <subcellularLocation>
        <location evidence="1">Membrane</location>
        <topology evidence="1">Multi-pass membrane protein</topology>
    </subcellularLocation>
</comment>
<evidence type="ECO:0000256" key="3">
    <source>
        <dbReference type="ARBA" id="ARBA00022737"/>
    </source>
</evidence>
<evidence type="ECO:0000256" key="7">
    <source>
        <dbReference type="SAM" id="MobiDB-lite"/>
    </source>
</evidence>
<evidence type="ECO:0000256" key="6">
    <source>
        <dbReference type="ARBA" id="ARBA00023136"/>
    </source>
</evidence>
<dbReference type="PANTHER" id="PTHR24186:SF50">
    <property type="entry name" value="ANKYRIN REPEAT-CONTAINING PROTEIN ITN1-LIKE ISOFORM X1"/>
    <property type="match status" value="1"/>
</dbReference>
<keyword evidence="10" id="KW-1185">Reference proteome</keyword>
<keyword evidence="5" id="KW-0040">ANK repeat</keyword>
<dbReference type="EMBL" id="PKMF04000057">
    <property type="protein sequence ID" value="KAK7854230.1"/>
    <property type="molecule type" value="Genomic_DNA"/>
</dbReference>
<dbReference type="PANTHER" id="PTHR24186">
    <property type="entry name" value="PROTEIN PHOSPHATASE 1 REGULATORY SUBUNIT"/>
    <property type="match status" value="1"/>
</dbReference>
<feature type="region of interest" description="Disordered" evidence="7">
    <location>
        <begin position="48"/>
        <end position="75"/>
    </location>
</feature>
<feature type="non-terminal residue" evidence="9">
    <location>
        <position position="1"/>
    </location>
</feature>
<dbReference type="Pfam" id="PF13962">
    <property type="entry name" value="PGG"/>
    <property type="match status" value="1"/>
</dbReference>
<proteinExistence type="predicted"/>
<evidence type="ECO:0000259" key="8">
    <source>
        <dbReference type="Pfam" id="PF13962"/>
    </source>
</evidence>
<dbReference type="GO" id="GO:0005886">
    <property type="term" value="C:plasma membrane"/>
    <property type="evidence" value="ECO:0007669"/>
    <property type="project" value="TreeGrafter"/>
</dbReference>
<evidence type="ECO:0000313" key="9">
    <source>
        <dbReference type="EMBL" id="KAK7854230.1"/>
    </source>
</evidence>
<dbReference type="AlphaFoldDB" id="A0AAW0LSG5"/>
<reference evidence="9 10" key="1">
    <citation type="journal article" date="2018" name="Sci. Data">
        <title>The draft genome sequence of cork oak.</title>
        <authorList>
            <person name="Ramos A.M."/>
            <person name="Usie A."/>
            <person name="Barbosa P."/>
            <person name="Barros P.M."/>
            <person name="Capote T."/>
            <person name="Chaves I."/>
            <person name="Simoes F."/>
            <person name="Abreu I."/>
            <person name="Carrasquinho I."/>
            <person name="Faro C."/>
            <person name="Guimaraes J.B."/>
            <person name="Mendonca D."/>
            <person name="Nobrega F."/>
            <person name="Rodrigues L."/>
            <person name="Saibo N.J.M."/>
            <person name="Varela M.C."/>
            <person name="Egas C."/>
            <person name="Matos J."/>
            <person name="Miguel C.M."/>
            <person name="Oliveira M.M."/>
            <person name="Ricardo C.P."/>
            <person name="Goncalves S."/>
        </authorList>
    </citation>
    <scope>NUCLEOTIDE SEQUENCE [LARGE SCALE GENOMIC DNA]</scope>
    <source>
        <strain evidence="10">cv. HL8</strain>
    </source>
</reference>
<name>A0AAW0LSG5_QUESU</name>
<gene>
    <name evidence="9" type="ORF">CFP56_032905</name>
</gene>
<feature type="domain" description="PGG" evidence="8">
    <location>
        <begin position="77"/>
        <end position="134"/>
    </location>
</feature>
<comment type="caution">
    <text evidence="9">The sequence shown here is derived from an EMBL/GenBank/DDBJ whole genome shotgun (WGS) entry which is preliminary data.</text>
</comment>
<accession>A0AAW0LSG5</accession>
<evidence type="ECO:0000256" key="4">
    <source>
        <dbReference type="ARBA" id="ARBA00022989"/>
    </source>
</evidence>
<dbReference type="Proteomes" id="UP000237347">
    <property type="component" value="Unassembled WGS sequence"/>
</dbReference>
<evidence type="ECO:0000256" key="1">
    <source>
        <dbReference type="ARBA" id="ARBA00004141"/>
    </source>
</evidence>
<organism evidence="9 10">
    <name type="scientific">Quercus suber</name>
    <name type="common">Cork oak</name>
    <dbReference type="NCBI Taxonomy" id="58331"/>
    <lineage>
        <taxon>Eukaryota</taxon>
        <taxon>Viridiplantae</taxon>
        <taxon>Streptophyta</taxon>
        <taxon>Embryophyta</taxon>
        <taxon>Tracheophyta</taxon>
        <taxon>Spermatophyta</taxon>
        <taxon>Magnoliopsida</taxon>
        <taxon>eudicotyledons</taxon>
        <taxon>Gunneridae</taxon>
        <taxon>Pentapetalae</taxon>
        <taxon>rosids</taxon>
        <taxon>fabids</taxon>
        <taxon>Fagales</taxon>
        <taxon>Fagaceae</taxon>
        <taxon>Quercus</taxon>
    </lineage>
</organism>
<keyword evidence="3" id="KW-0677">Repeat</keyword>
<protein>
    <recommendedName>
        <fullName evidence="8">PGG domain-containing protein</fullName>
    </recommendedName>
</protein>
<keyword evidence="2" id="KW-0812">Transmembrane</keyword>
<keyword evidence="4" id="KW-1133">Transmembrane helix</keyword>
<evidence type="ECO:0000256" key="5">
    <source>
        <dbReference type="ARBA" id="ARBA00023043"/>
    </source>
</evidence>
<dbReference type="InterPro" id="IPR026961">
    <property type="entry name" value="PGG_dom"/>
</dbReference>